<sequence length="140" mass="15524">MRSLRHFLLLLFLVVVLVQACSTDEAPSAPPPRRENIVDGLDSLTGLIAQGDYRLVKGNCLACHSAKLITQNRATREGWLDMIHWMQETQGLPDLGKNEGPIVDYLATYYAPEETGRRPPLDSVEWYILSAAGGQSSAER</sequence>
<dbReference type="SUPFAM" id="SSF46626">
    <property type="entry name" value="Cytochrome c"/>
    <property type="match status" value="2"/>
</dbReference>
<dbReference type="Gene3D" id="1.10.760.10">
    <property type="entry name" value="Cytochrome c-like domain"/>
    <property type="match status" value="1"/>
</dbReference>
<dbReference type="AlphaFoldDB" id="A0A840E482"/>
<dbReference type="GO" id="GO:0020037">
    <property type="term" value="F:heme binding"/>
    <property type="evidence" value="ECO:0007669"/>
    <property type="project" value="InterPro"/>
</dbReference>
<keyword evidence="1" id="KW-0732">Signal</keyword>
<feature type="chain" id="PRO_5032884104" description="Cytochrome c domain-containing protein" evidence="1">
    <location>
        <begin position="21"/>
        <end position="140"/>
    </location>
</feature>
<feature type="signal peptide" evidence="1">
    <location>
        <begin position="1"/>
        <end position="20"/>
    </location>
</feature>
<accession>A0A840E482</accession>
<evidence type="ECO:0000256" key="1">
    <source>
        <dbReference type="SAM" id="SignalP"/>
    </source>
</evidence>
<dbReference type="Proteomes" id="UP000576209">
    <property type="component" value="Unassembled WGS sequence"/>
</dbReference>
<keyword evidence="3" id="KW-1185">Reference proteome</keyword>
<dbReference type="GO" id="GO:0009055">
    <property type="term" value="F:electron transfer activity"/>
    <property type="evidence" value="ECO:0007669"/>
    <property type="project" value="InterPro"/>
</dbReference>
<gene>
    <name evidence="2" type="ORF">GGR28_001165</name>
</gene>
<protein>
    <recommendedName>
        <fullName evidence="4">Cytochrome c domain-containing protein</fullName>
    </recommendedName>
</protein>
<evidence type="ECO:0000313" key="3">
    <source>
        <dbReference type="Proteomes" id="UP000576209"/>
    </source>
</evidence>
<reference evidence="2 3" key="1">
    <citation type="submission" date="2020-08" db="EMBL/GenBank/DDBJ databases">
        <title>Genomic Encyclopedia of Type Strains, Phase IV (KMG-IV): sequencing the most valuable type-strain genomes for metagenomic binning, comparative biology and taxonomic classification.</title>
        <authorList>
            <person name="Goeker M."/>
        </authorList>
    </citation>
    <scope>NUCLEOTIDE SEQUENCE [LARGE SCALE GENOMIC DNA]</scope>
    <source>
        <strain evidence="2 3">DSM 105137</strain>
    </source>
</reference>
<dbReference type="RefSeq" id="WP_183494795.1">
    <property type="nucleotide sequence ID" value="NZ_JACIFF010000002.1"/>
</dbReference>
<comment type="caution">
    <text evidence="2">The sequence shown here is derived from an EMBL/GenBank/DDBJ whole genome shotgun (WGS) entry which is preliminary data.</text>
</comment>
<name>A0A840E482_9BACT</name>
<dbReference type="PROSITE" id="PS51257">
    <property type="entry name" value="PROKAR_LIPOPROTEIN"/>
    <property type="match status" value="1"/>
</dbReference>
<evidence type="ECO:0000313" key="2">
    <source>
        <dbReference type="EMBL" id="MBB4078552.1"/>
    </source>
</evidence>
<proteinExistence type="predicted"/>
<dbReference type="EMBL" id="JACIFF010000002">
    <property type="protein sequence ID" value="MBB4078552.1"/>
    <property type="molecule type" value="Genomic_DNA"/>
</dbReference>
<evidence type="ECO:0008006" key="4">
    <source>
        <dbReference type="Google" id="ProtNLM"/>
    </source>
</evidence>
<dbReference type="InterPro" id="IPR036909">
    <property type="entry name" value="Cyt_c-like_dom_sf"/>
</dbReference>
<organism evidence="2 3">
    <name type="scientific">Neolewinella aquimaris</name>
    <dbReference type="NCBI Taxonomy" id="1835722"/>
    <lineage>
        <taxon>Bacteria</taxon>
        <taxon>Pseudomonadati</taxon>
        <taxon>Bacteroidota</taxon>
        <taxon>Saprospiria</taxon>
        <taxon>Saprospirales</taxon>
        <taxon>Lewinellaceae</taxon>
        <taxon>Neolewinella</taxon>
    </lineage>
</organism>